<organism evidence="2 3">
    <name type="scientific">Gluconobacter potus</name>
    <dbReference type="NCBI Taxonomy" id="2724927"/>
    <lineage>
        <taxon>Bacteria</taxon>
        <taxon>Pseudomonadati</taxon>
        <taxon>Pseudomonadota</taxon>
        <taxon>Alphaproteobacteria</taxon>
        <taxon>Acetobacterales</taxon>
        <taxon>Acetobacteraceae</taxon>
        <taxon>Gluconobacter</taxon>
    </lineage>
</organism>
<feature type="transmembrane region" description="Helical" evidence="1">
    <location>
        <begin position="41"/>
        <end position="61"/>
    </location>
</feature>
<reference evidence="2 3" key="1">
    <citation type="submission" date="2015-06" db="EMBL/GenBank/DDBJ databases">
        <title>Improved classification and identification of acetic acid bacteria using matrix-assisted laser desorption/ionization time-of-flight mass spectrometry; Gluconobacter nephelii and Gluconobacter uchimurae are later heterotypic synonyms of Gluconobacter japonicus and Gluconobacter oxydans, respectively.</title>
        <authorList>
            <person name="Li L."/>
            <person name="Cleenwerck I."/>
            <person name="De Vuyst L."/>
            <person name="Vandamme P."/>
        </authorList>
    </citation>
    <scope>NUCLEOTIDE SEQUENCE [LARGE SCALE GENOMIC DNA]</scope>
    <source>
        <strain evidence="2 3">LMG 1764</strain>
    </source>
</reference>
<dbReference type="RefSeq" id="WP_062495867.1">
    <property type="nucleotide sequence ID" value="NZ_LHZB01000112.1"/>
</dbReference>
<comment type="caution">
    <text evidence="2">The sequence shown here is derived from an EMBL/GenBank/DDBJ whole genome shotgun (WGS) entry which is preliminary data.</text>
</comment>
<accession>A0A149QV00</accession>
<name>A0A149QV00_9PROT</name>
<feature type="transmembrane region" description="Helical" evidence="1">
    <location>
        <begin position="96"/>
        <end position="116"/>
    </location>
</feature>
<protein>
    <submittedName>
        <fullName evidence="2">Uncharacterized protein</fullName>
    </submittedName>
</protein>
<dbReference type="EMBL" id="LHZB01000112">
    <property type="protein sequence ID" value="KXV01091.1"/>
    <property type="molecule type" value="Genomic_DNA"/>
</dbReference>
<dbReference type="Proteomes" id="UP000075573">
    <property type="component" value="Unassembled WGS sequence"/>
</dbReference>
<evidence type="ECO:0000313" key="2">
    <source>
        <dbReference type="EMBL" id="KXV01091.1"/>
    </source>
</evidence>
<gene>
    <name evidence="2" type="ORF">AD929_07925</name>
</gene>
<keyword evidence="1" id="KW-1133">Transmembrane helix</keyword>
<sequence length="151" mass="16462">MIILMIIAAFFLTYAAPDTSIGRICRDRLVTRPIKWVREFPYTAGILALGTILLVGCATWLLGHDGFAASLQMAPDVFGFATSFEVMSFVEAASSLAFAMLLTGAGKNIFVVRQLFRRTVSRSRRVVSKARACLTGRNADDPDPAVLPVFS</sequence>
<keyword evidence="1" id="KW-0472">Membrane</keyword>
<evidence type="ECO:0000256" key="1">
    <source>
        <dbReference type="SAM" id="Phobius"/>
    </source>
</evidence>
<dbReference type="PATRIC" id="fig|442.7.peg.1913"/>
<evidence type="ECO:0000313" key="3">
    <source>
        <dbReference type="Proteomes" id="UP000075573"/>
    </source>
</evidence>
<dbReference type="AlphaFoldDB" id="A0A149QV00"/>
<proteinExistence type="predicted"/>
<keyword evidence="1" id="KW-0812">Transmembrane</keyword>